<dbReference type="PANTHER" id="PTHR24379:SF121">
    <property type="entry name" value="C2H2-TYPE DOMAIN-CONTAINING PROTEIN"/>
    <property type="match status" value="1"/>
</dbReference>
<dbReference type="PROSITE" id="PS50157">
    <property type="entry name" value="ZINC_FINGER_C2H2_2"/>
    <property type="match status" value="2"/>
</dbReference>
<feature type="domain" description="C2H2-type" evidence="7">
    <location>
        <begin position="522"/>
        <end position="545"/>
    </location>
</feature>
<protein>
    <submittedName>
        <fullName evidence="9">Zinc finger protein</fullName>
    </submittedName>
</protein>
<dbReference type="GO" id="GO:0005634">
    <property type="term" value="C:nucleus"/>
    <property type="evidence" value="ECO:0007669"/>
    <property type="project" value="InterPro"/>
</dbReference>
<evidence type="ECO:0000256" key="1">
    <source>
        <dbReference type="ARBA" id="ARBA00022723"/>
    </source>
</evidence>
<dbReference type="PANTHER" id="PTHR24379">
    <property type="entry name" value="KRAB AND ZINC FINGER DOMAIN-CONTAINING"/>
    <property type="match status" value="1"/>
</dbReference>
<dbReference type="GO" id="GO:0008270">
    <property type="term" value="F:zinc ion binding"/>
    <property type="evidence" value="ECO:0007669"/>
    <property type="project" value="UniProtKB-UniRule"/>
</dbReference>
<proteinExistence type="predicted"/>
<dbReference type="Gene3D" id="3.30.160.60">
    <property type="entry name" value="Classic Zinc Finger"/>
    <property type="match status" value="2"/>
</dbReference>
<keyword evidence="4 6" id="KW-0862">Zinc</keyword>
<feature type="domain" description="C2H2-type" evidence="7">
    <location>
        <begin position="599"/>
        <end position="621"/>
    </location>
</feature>
<feature type="binding site" evidence="6">
    <location>
        <position position="17"/>
    </location>
    <ligand>
        <name>Zn(2+)</name>
        <dbReference type="ChEBI" id="CHEBI:29105"/>
    </ligand>
</feature>
<dbReference type="SUPFAM" id="SSF57716">
    <property type="entry name" value="Glucocorticoid receptor-like (DNA-binding domain)"/>
    <property type="match status" value="1"/>
</dbReference>
<dbReference type="PROSITE" id="PS51915">
    <property type="entry name" value="ZAD"/>
    <property type="match status" value="1"/>
</dbReference>
<sequence length="629" mass="72116">MSQMHLHSENFDLCRVCLLEPESDRSMKFVHIFTAVNGDFILKKQLEELLGIKVEAKDVKPKMVCDNCFKSIFNWYEMKKKAAESEIVINYIALKKFGATKPGTSKELNSSQNLSFNKQEVIYKRNLNDPCSSGSNSSFSKPGTSSHSLTFHNTKTEYVANESDDDSVQLQPSNEIIDLSLDDSEDDEYEELEDMQDFLDELNANASDNGESVSVNDNIKNECICISDDEESSDDSICSEARRNIPSTSGYRPVCKDNEDEKLYYCSICQKKNFLNHDCSQNNKNFFTCLVPNCHILSRSKEDFIPHYQLHIGMSSSAVMCNRCYKEIKSSDPVINGNHIHCVTVNIFKCYTCNIVFNNMEQFAYHKLKKHHGLLMDSNNNYLCLYCEESSPELSDMVDHIKECLESQTQTGTTIRMKLKIPTTAKTELIPGARNTVNKNQVQNNKINYPKNKRTSRMSLFSCLKPSCDFIFHTFTFFKLHHRQHFGLGNKLVCWQCCKAFNNLNGLRSHQVRGVCCTPGMFKCPKCSKRFDDIQSLSVHKYTYHDYSLVASKKNKKTIGCDFCKMEINVFDFKSHLIACKKKNNIKNTDPLKKYKGCYQCKFCVKVFHSKVSVSNHMRSHKSLLNKTA</sequence>
<reference evidence="9" key="1">
    <citation type="submission" date="2018-04" db="EMBL/GenBank/DDBJ databases">
        <title>Transcriptome of Schizaphis graminum biotype I.</title>
        <authorList>
            <person name="Scully E.D."/>
            <person name="Geib S.M."/>
            <person name="Palmer N.A."/>
            <person name="Koch K."/>
            <person name="Bradshaw J."/>
            <person name="Heng-Moss T."/>
            <person name="Sarath G."/>
        </authorList>
    </citation>
    <scope>NUCLEOTIDE SEQUENCE</scope>
</reference>
<feature type="binding site" evidence="6">
    <location>
        <position position="65"/>
    </location>
    <ligand>
        <name>Zn(2+)</name>
        <dbReference type="ChEBI" id="CHEBI:29105"/>
    </ligand>
</feature>
<dbReference type="PROSITE" id="PS00028">
    <property type="entry name" value="ZINC_FINGER_C2H2_1"/>
    <property type="match status" value="4"/>
</dbReference>
<name>A0A2S2NNN6_SCHGA</name>
<gene>
    <name evidence="9" type="primary">ZNF564</name>
    <name evidence="9" type="ORF">g.26420</name>
</gene>
<dbReference type="SMART" id="SM00355">
    <property type="entry name" value="ZnF_C2H2"/>
    <property type="match status" value="7"/>
</dbReference>
<dbReference type="InterPro" id="IPR012934">
    <property type="entry name" value="Znf_AD"/>
</dbReference>
<evidence type="ECO:0000256" key="5">
    <source>
        <dbReference type="PROSITE-ProRule" id="PRU00042"/>
    </source>
</evidence>
<evidence type="ECO:0000259" key="7">
    <source>
        <dbReference type="PROSITE" id="PS50157"/>
    </source>
</evidence>
<evidence type="ECO:0000256" key="2">
    <source>
        <dbReference type="ARBA" id="ARBA00022737"/>
    </source>
</evidence>
<keyword evidence="2" id="KW-0677">Repeat</keyword>
<accession>A0A2S2NNN6</accession>
<evidence type="ECO:0000256" key="3">
    <source>
        <dbReference type="ARBA" id="ARBA00022771"/>
    </source>
</evidence>
<dbReference type="Gene3D" id="3.40.1800.20">
    <property type="match status" value="1"/>
</dbReference>
<dbReference type="Pfam" id="PF07776">
    <property type="entry name" value="zf-AD"/>
    <property type="match status" value="1"/>
</dbReference>
<feature type="binding site" evidence="6">
    <location>
        <position position="14"/>
    </location>
    <ligand>
        <name>Zn(2+)</name>
        <dbReference type="ChEBI" id="CHEBI:29105"/>
    </ligand>
</feature>
<keyword evidence="3 5" id="KW-0863">Zinc-finger</keyword>
<organism evidence="9">
    <name type="scientific">Schizaphis graminum</name>
    <name type="common">Green bug aphid</name>
    <dbReference type="NCBI Taxonomy" id="13262"/>
    <lineage>
        <taxon>Eukaryota</taxon>
        <taxon>Metazoa</taxon>
        <taxon>Ecdysozoa</taxon>
        <taxon>Arthropoda</taxon>
        <taxon>Hexapoda</taxon>
        <taxon>Insecta</taxon>
        <taxon>Pterygota</taxon>
        <taxon>Neoptera</taxon>
        <taxon>Paraneoptera</taxon>
        <taxon>Hemiptera</taxon>
        <taxon>Sternorrhyncha</taxon>
        <taxon>Aphidomorpha</taxon>
        <taxon>Aphidoidea</taxon>
        <taxon>Aphididae</taxon>
        <taxon>Aphidini</taxon>
        <taxon>Schizaphis</taxon>
    </lineage>
</organism>
<dbReference type="AlphaFoldDB" id="A0A2S2NNN6"/>
<dbReference type="InterPro" id="IPR013087">
    <property type="entry name" value="Znf_C2H2_type"/>
</dbReference>
<feature type="binding site" evidence="6">
    <location>
        <position position="68"/>
    </location>
    <ligand>
        <name>Zn(2+)</name>
        <dbReference type="ChEBI" id="CHEBI:29105"/>
    </ligand>
</feature>
<feature type="domain" description="ZAD" evidence="8">
    <location>
        <begin position="12"/>
        <end position="92"/>
    </location>
</feature>
<keyword evidence="1 6" id="KW-0479">Metal-binding</keyword>
<evidence type="ECO:0000259" key="8">
    <source>
        <dbReference type="PROSITE" id="PS51915"/>
    </source>
</evidence>
<dbReference type="EMBL" id="GGMR01006128">
    <property type="protein sequence ID" value="MBY18747.1"/>
    <property type="molecule type" value="Transcribed_RNA"/>
</dbReference>
<evidence type="ECO:0000313" key="9">
    <source>
        <dbReference type="EMBL" id="MBY18747.1"/>
    </source>
</evidence>
<evidence type="ECO:0000256" key="6">
    <source>
        <dbReference type="PROSITE-ProRule" id="PRU01263"/>
    </source>
</evidence>
<evidence type="ECO:0000256" key="4">
    <source>
        <dbReference type="ARBA" id="ARBA00022833"/>
    </source>
</evidence>